<keyword evidence="3" id="KW-0472">Membrane</keyword>
<keyword evidence="1" id="KW-0813">Transport</keyword>
<dbReference type="PROSITE" id="PS50893">
    <property type="entry name" value="ABC_TRANSPORTER_2"/>
    <property type="match status" value="1"/>
</dbReference>
<dbReference type="Pfam" id="PF00005">
    <property type="entry name" value="ABC_tran"/>
    <property type="match status" value="1"/>
</dbReference>
<dbReference type="PANTHER" id="PTHR45772:SF3">
    <property type="entry name" value="ABC TRANSPORTER ATP-BINDING PROTEIN"/>
    <property type="match status" value="1"/>
</dbReference>
<dbReference type="InterPro" id="IPR051120">
    <property type="entry name" value="ABC_AA/LPS_Transport"/>
</dbReference>
<dbReference type="Gene3D" id="3.40.50.300">
    <property type="entry name" value="P-loop containing nucleotide triphosphate hydrolases"/>
    <property type="match status" value="1"/>
</dbReference>
<keyword evidence="2" id="KW-1003">Cell membrane</keyword>
<evidence type="ECO:0000313" key="7">
    <source>
        <dbReference type="EMBL" id="PMS21847.1"/>
    </source>
</evidence>
<evidence type="ECO:0000256" key="2">
    <source>
        <dbReference type="ARBA" id="ARBA00022475"/>
    </source>
</evidence>
<evidence type="ECO:0000313" key="8">
    <source>
        <dbReference type="Proteomes" id="UP000235347"/>
    </source>
</evidence>
<dbReference type="InterPro" id="IPR003439">
    <property type="entry name" value="ABC_transporter-like_ATP-bd"/>
</dbReference>
<dbReference type="SUPFAM" id="SSF52540">
    <property type="entry name" value="P-loop containing nucleoside triphosphate hydrolases"/>
    <property type="match status" value="1"/>
</dbReference>
<dbReference type="CDD" id="cd03219">
    <property type="entry name" value="ABC_Mj1267_LivG_branched"/>
    <property type="match status" value="1"/>
</dbReference>
<dbReference type="GO" id="GO:0005886">
    <property type="term" value="C:plasma membrane"/>
    <property type="evidence" value="ECO:0007669"/>
    <property type="project" value="TreeGrafter"/>
</dbReference>
<dbReference type="InterPro" id="IPR003593">
    <property type="entry name" value="AAA+_ATPase"/>
</dbReference>
<evidence type="ECO:0000256" key="4">
    <source>
        <dbReference type="ARBA" id="ARBA00022741"/>
    </source>
</evidence>
<organism evidence="7 8">
    <name type="scientific">Trinickia soli</name>
    <dbReference type="NCBI Taxonomy" id="380675"/>
    <lineage>
        <taxon>Bacteria</taxon>
        <taxon>Pseudomonadati</taxon>
        <taxon>Pseudomonadota</taxon>
        <taxon>Betaproteobacteria</taxon>
        <taxon>Burkholderiales</taxon>
        <taxon>Burkholderiaceae</taxon>
        <taxon>Trinickia</taxon>
    </lineage>
</organism>
<keyword evidence="8" id="KW-1185">Reference proteome</keyword>
<dbReference type="EMBL" id="PNYB01000015">
    <property type="protein sequence ID" value="PMS21847.1"/>
    <property type="molecule type" value="Genomic_DNA"/>
</dbReference>
<evidence type="ECO:0000256" key="5">
    <source>
        <dbReference type="ARBA" id="ARBA00022840"/>
    </source>
</evidence>
<evidence type="ECO:0000256" key="3">
    <source>
        <dbReference type="ARBA" id="ARBA00022519"/>
    </source>
</evidence>
<dbReference type="Proteomes" id="UP000235347">
    <property type="component" value="Unassembled WGS sequence"/>
</dbReference>
<dbReference type="PANTHER" id="PTHR45772">
    <property type="entry name" value="CONSERVED COMPONENT OF ABC TRANSPORTER FOR NATURAL AMINO ACIDS-RELATED"/>
    <property type="match status" value="1"/>
</dbReference>
<comment type="caution">
    <text evidence="7">The sequence shown here is derived from an EMBL/GenBank/DDBJ whole genome shotgun (WGS) entry which is preliminary data.</text>
</comment>
<dbReference type="RefSeq" id="WP_102611171.1">
    <property type="nucleotide sequence ID" value="NZ_CADIKD010000003.1"/>
</dbReference>
<protein>
    <submittedName>
        <fullName evidence="7">ABC transporter ATP-binding protein</fullName>
    </submittedName>
</protein>
<dbReference type="GO" id="GO:0016887">
    <property type="term" value="F:ATP hydrolysis activity"/>
    <property type="evidence" value="ECO:0007669"/>
    <property type="project" value="InterPro"/>
</dbReference>
<evidence type="ECO:0000259" key="6">
    <source>
        <dbReference type="PROSITE" id="PS50893"/>
    </source>
</evidence>
<keyword evidence="3" id="KW-0997">Cell inner membrane</keyword>
<sequence>MTAPVALKLEGVARRFGAARVLDGVDLSVRAGERHALIGPNGAGKSTLFNVIGGALRPDRGTVWLDGVDVTRRSPHRLARAGLGRSFQTTRVFARLTVLENLRCAAWCGVVATQSAHGVPGLLSKWALWWRRSRAIEDQAERVLVDLALEPAAHQPAGTLEYGAQRRLDLGVALAGGARVLLLDEPTAGMNRDEAARTIEWMRAVMADKTLLVIEHDMDAVFALADRVSVLVQGRIVATGAAAEVAADERVREAYLGVPPGPPRDPGRTAP</sequence>
<dbReference type="InterPro" id="IPR032823">
    <property type="entry name" value="BCA_ABC_TP_C"/>
</dbReference>
<gene>
    <name evidence="7" type="ORF">C0Z19_17915</name>
</gene>
<keyword evidence="5 7" id="KW-0067">ATP-binding</keyword>
<accession>A0A2N7VXG9</accession>
<reference evidence="7 8" key="1">
    <citation type="submission" date="2018-01" db="EMBL/GenBank/DDBJ databases">
        <title>Whole genome analyses suggest that Burkholderia sensu lato contains two further novel genera in the rhizoxinica-symbiotica group Mycetohabitans gen. nov., and Trinickia gen. nov.: implications for the evolution of diazotrophy and nodulation in the Burkholderiaceae.</title>
        <authorList>
            <person name="Estrada-de los Santos P."/>
            <person name="Palmer M."/>
            <person name="Chavez-Ramirez B."/>
            <person name="Beukes C."/>
            <person name="Steenkamp E.T."/>
            <person name="Hirsch A.M."/>
            <person name="Manyaka P."/>
            <person name="Maluk M."/>
            <person name="Lafos M."/>
            <person name="Crook M."/>
            <person name="Gross E."/>
            <person name="Simon M.F."/>
            <person name="Bueno dos Reis Junior F."/>
            <person name="Poole P.S."/>
            <person name="Venter S.N."/>
            <person name="James E.K."/>
        </authorList>
    </citation>
    <scope>NUCLEOTIDE SEQUENCE [LARGE SCALE GENOMIC DNA]</scope>
    <source>
        <strain evidence="7 8">GP25-8</strain>
    </source>
</reference>
<feature type="domain" description="ABC transporter" evidence="6">
    <location>
        <begin position="7"/>
        <end position="258"/>
    </location>
</feature>
<dbReference type="GO" id="GO:0005524">
    <property type="term" value="F:ATP binding"/>
    <property type="evidence" value="ECO:0007669"/>
    <property type="project" value="UniProtKB-KW"/>
</dbReference>
<dbReference type="InterPro" id="IPR027417">
    <property type="entry name" value="P-loop_NTPase"/>
</dbReference>
<dbReference type="Pfam" id="PF12399">
    <property type="entry name" value="BCA_ABC_TP_C"/>
    <property type="match status" value="1"/>
</dbReference>
<proteinExistence type="predicted"/>
<name>A0A2N7VXG9_9BURK</name>
<dbReference type="AlphaFoldDB" id="A0A2N7VXG9"/>
<dbReference type="SMART" id="SM00382">
    <property type="entry name" value="AAA"/>
    <property type="match status" value="1"/>
</dbReference>
<keyword evidence="4" id="KW-0547">Nucleotide-binding</keyword>
<evidence type="ECO:0000256" key="1">
    <source>
        <dbReference type="ARBA" id="ARBA00022448"/>
    </source>
</evidence>